<keyword evidence="2" id="KW-1185">Reference proteome</keyword>
<protein>
    <submittedName>
        <fullName evidence="1">Uncharacterized protein</fullName>
    </submittedName>
</protein>
<organism evidence="1 2">
    <name type="scientific">Pedobacter africanus</name>
    <dbReference type="NCBI Taxonomy" id="151894"/>
    <lineage>
        <taxon>Bacteria</taxon>
        <taxon>Pseudomonadati</taxon>
        <taxon>Bacteroidota</taxon>
        <taxon>Sphingobacteriia</taxon>
        <taxon>Sphingobacteriales</taxon>
        <taxon>Sphingobacteriaceae</taxon>
        <taxon>Pedobacter</taxon>
    </lineage>
</organism>
<reference evidence="1" key="1">
    <citation type="submission" date="2023-07" db="EMBL/GenBank/DDBJ databases">
        <title>Sorghum-associated microbial communities from plants grown in Nebraska, USA.</title>
        <authorList>
            <person name="Schachtman D."/>
        </authorList>
    </citation>
    <scope>NUCLEOTIDE SEQUENCE</scope>
    <source>
        <strain evidence="1">2697</strain>
    </source>
</reference>
<name>A0ACC6L3A8_9SPHI</name>
<dbReference type="EMBL" id="JAVDTF010000005">
    <property type="protein sequence ID" value="MDR6785981.1"/>
    <property type="molecule type" value="Genomic_DNA"/>
</dbReference>
<proteinExistence type="predicted"/>
<sequence length="496" mass="55113">MKKQTVLAFLILAFIGGLTGCKKNETLTAGSGISTQDGSKLSGGDGMWDLLGYGLDVTDDMQGQNSTSDAPIIDILRFKTDFPNSRTEITSTSYGYHKSYSGATAIDYMRDYSKQKSFEVKANGTIEGEKVEGSSKTPMQYNFSGSFNQNSTDQNILTVLTKYSYASYEVTRVIKRLRFNQDATVELLNQYLTPEFINYVNTMSAENIVARYGTHVMLDISIGGILRFNYSGAVVKETEFSKKVSGIKTGFSFGLLKLINVNLSQDKTTTEIAQTSNEIQERDYEGRYFGGTNSGISISIDKDGNTAQNVNISSFESGITPTNAALVDVGRAIFIYHFIADPVKKEQVRIAVEKHITDSQRKELGEVPIYVYNSNRYGDHYYTTDNVPSIGDGSYYNEGLAFYAFPSPTLGAVPIYVYNGNGDHYYTPDNQPTIGGGYFRNEGIAFYAYPTQVTGSIPIYVYNSQRHADHYYTPENRLWIGDGSYRNEGIAFYAIQ</sequence>
<evidence type="ECO:0000313" key="1">
    <source>
        <dbReference type="EMBL" id="MDR6785981.1"/>
    </source>
</evidence>
<accession>A0ACC6L3A8</accession>
<gene>
    <name evidence="1" type="ORF">J2X78_004573</name>
</gene>
<evidence type="ECO:0000313" key="2">
    <source>
        <dbReference type="Proteomes" id="UP001246858"/>
    </source>
</evidence>
<comment type="caution">
    <text evidence="1">The sequence shown here is derived from an EMBL/GenBank/DDBJ whole genome shotgun (WGS) entry which is preliminary data.</text>
</comment>
<dbReference type="Proteomes" id="UP001246858">
    <property type="component" value="Unassembled WGS sequence"/>
</dbReference>